<gene>
    <name evidence="3" type="ORF">CYMTET_8576</name>
</gene>
<evidence type="ECO:0000256" key="2">
    <source>
        <dbReference type="SAM" id="SignalP"/>
    </source>
</evidence>
<feature type="compositionally biased region" description="Polar residues" evidence="1">
    <location>
        <begin position="101"/>
        <end position="122"/>
    </location>
</feature>
<feature type="chain" id="PRO_5041950702" evidence="2">
    <location>
        <begin position="34"/>
        <end position="142"/>
    </location>
</feature>
<protein>
    <submittedName>
        <fullName evidence="3">Uncharacterized protein</fullName>
    </submittedName>
</protein>
<dbReference type="AlphaFoldDB" id="A0AAE0LFY5"/>
<evidence type="ECO:0000256" key="1">
    <source>
        <dbReference type="SAM" id="MobiDB-lite"/>
    </source>
</evidence>
<feature type="compositionally biased region" description="Basic and acidic residues" evidence="1">
    <location>
        <begin position="85"/>
        <end position="100"/>
    </location>
</feature>
<accession>A0AAE0LFY5</accession>
<reference evidence="3 4" key="1">
    <citation type="journal article" date="2015" name="Genome Biol. Evol.">
        <title>Comparative Genomics of a Bacterivorous Green Alga Reveals Evolutionary Causalities and Consequences of Phago-Mixotrophic Mode of Nutrition.</title>
        <authorList>
            <person name="Burns J.A."/>
            <person name="Paasch A."/>
            <person name="Narechania A."/>
            <person name="Kim E."/>
        </authorList>
    </citation>
    <scope>NUCLEOTIDE SEQUENCE [LARGE SCALE GENOMIC DNA]</scope>
    <source>
        <strain evidence="3 4">PLY_AMNH</strain>
    </source>
</reference>
<keyword evidence="2" id="KW-0732">Signal</keyword>
<feature type="signal peptide" evidence="2">
    <location>
        <begin position="1"/>
        <end position="33"/>
    </location>
</feature>
<comment type="caution">
    <text evidence="3">The sequence shown here is derived from an EMBL/GenBank/DDBJ whole genome shotgun (WGS) entry which is preliminary data.</text>
</comment>
<feature type="region of interest" description="Disordered" evidence="1">
    <location>
        <begin position="84"/>
        <end position="122"/>
    </location>
</feature>
<keyword evidence="4" id="KW-1185">Reference proteome</keyword>
<dbReference type="EMBL" id="LGRX02002666">
    <property type="protein sequence ID" value="KAK3283742.1"/>
    <property type="molecule type" value="Genomic_DNA"/>
</dbReference>
<proteinExistence type="predicted"/>
<dbReference type="Proteomes" id="UP001190700">
    <property type="component" value="Unassembled WGS sequence"/>
</dbReference>
<evidence type="ECO:0000313" key="4">
    <source>
        <dbReference type="Proteomes" id="UP001190700"/>
    </source>
</evidence>
<organism evidence="3 4">
    <name type="scientific">Cymbomonas tetramitiformis</name>
    <dbReference type="NCBI Taxonomy" id="36881"/>
    <lineage>
        <taxon>Eukaryota</taxon>
        <taxon>Viridiplantae</taxon>
        <taxon>Chlorophyta</taxon>
        <taxon>Pyramimonadophyceae</taxon>
        <taxon>Pyramimonadales</taxon>
        <taxon>Pyramimonadaceae</taxon>
        <taxon>Cymbomonas</taxon>
    </lineage>
</organism>
<evidence type="ECO:0000313" key="3">
    <source>
        <dbReference type="EMBL" id="KAK3283742.1"/>
    </source>
</evidence>
<name>A0AAE0LFY5_9CHLO</name>
<sequence length="142" mass="15662">MFHISRKKSGNSRPMLFVFFSFLVNVSVPGTEGGHTVVGRKILNAESQAKKRQAAEDAAVVPDVAQAYTVNSTAAMEEMLQVQQDAHRNEIKRKELKSRGDSASVQQRGQRESYTQNGRGIGSAANSALQRWLLPRVDSAFQ</sequence>